<sequence length="259" mass="29282">FCLFIGMSVKSILIFFVIYFLISIAIGRIRAELGSPVHDLHFSGPGRMMVACLGSKRFSSVDLTIISLFWYFNRAYRSHPMPCVLEGFKLGERIEISPFQMSAYVLSAVVFGSICGFWAHLHSAYNHGYAGRLWPAYETFNRLTSWLTIPTENIFPYASAFCFGGMLAGVLSSLRWNFIWFPLSPVGFVVSSSWAMNPFWFSIFLSWAIKALILKYGGLGLYRRTTPLFLGLVLGEFVADSIISITGTIWKVPTYIWYG</sequence>
<evidence type="ECO:0000256" key="1">
    <source>
        <dbReference type="SAM" id="Phobius"/>
    </source>
</evidence>
<name>A0A382VNN4_9ZZZZ</name>
<keyword evidence="1" id="KW-1133">Transmembrane helix</keyword>
<accession>A0A382VNN4</accession>
<dbReference type="EMBL" id="UINC01153417">
    <property type="protein sequence ID" value="SVD48127.1"/>
    <property type="molecule type" value="Genomic_DNA"/>
</dbReference>
<feature type="transmembrane region" description="Helical" evidence="1">
    <location>
        <begin position="154"/>
        <end position="171"/>
    </location>
</feature>
<dbReference type="Pfam" id="PF20580">
    <property type="entry name" value="DUF6784"/>
    <property type="match status" value="1"/>
</dbReference>
<feature type="non-terminal residue" evidence="4">
    <location>
        <position position="1"/>
    </location>
</feature>
<feature type="transmembrane region" description="Helical" evidence="1">
    <location>
        <begin position="229"/>
        <end position="250"/>
    </location>
</feature>
<feature type="domain" description="DUF6784" evidence="2">
    <location>
        <begin position="160"/>
        <end position="257"/>
    </location>
</feature>
<gene>
    <name evidence="4" type="ORF">METZ01_LOCUS400981</name>
</gene>
<dbReference type="InterPro" id="IPR046711">
    <property type="entry name" value="DUF6784"/>
</dbReference>
<feature type="domain" description="DUF6785" evidence="3">
    <location>
        <begin position="1"/>
        <end position="128"/>
    </location>
</feature>
<dbReference type="Pfam" id="PF20581">
    <property type="entry name" value="DUF6785"/>
    <property type="match status" value="1"/>
</dbReference>
<reference evidence="4" key="1">
    <citation type="submission" date="2018-05" db="EMBL/GenBank/DDBJ databases">
        <authorList>
            <person name="Lanie J.A."/>
            <person name="Ng W.-L."/>
            <person name="Kazmierczak K.M."/>
            <person name="Andrzejewski T.M."/>
            <person name="Davidsen T.M."/>
            <person name="Wayne K.J."/>
            <person name="Tettelin H."/>
            <person name="Glass J.I."/>
            <person name="Rusch D."/>
            <person name="Podicherti R."/>
            <person name="Tsui H.-C.T."/>
            <person name="Winkler M.E."/>
        </authorList>
    </citation>
    <scope>NUCLEOTIDE SEQUENCE</scope>
</reference>
<dbReference type="InterPro" id="IPR046712">
    <property type="entry name" value="DUF6785"/>
</dbReference>
<feature type="transmembrane region" description="Helical" evidence="1">
    <location>
        <begin position="178"/>
        <end position="195"/>
    </location>
</feature>
<evidence type="ECO:0000259" key="3">
    <source>
        <dbReference type="Pfam" id="PF20581"/>
    </source>
</evidence>
<feature type="transmembrane region" description="Helical" evidence="1">
    <location>
        <begin position="12"/>
        <end position="28"/>
    </location>
</feature>
<evidence type="ECO:0000313" key="4">
    <source>
        <dbReference type="EMBL" id="SVD48127.1"/>
    </source>
</evidence>
<dbReference type="AlphaFoldDB" id="A0A382VNN4"/>
<feature type="transmembrane region" description="Helical" evidence="1">
    <location>
        <begin position="201"/>
        <end position="222"/>
    </location>
</feature>
<keyword evidence="1" id="KW-0812">Transmembrane</keyword>
<proteinExistence type="predicted"/>
<feature type="transmembrane region" description="Helical" evidence="1">
    <location>
        <begin position="103"/>
        <end position="121"/>
    </location>
</feature>
<protein>
    <submittedName>
        <fullName evidence="4">Uncharacterized protein</fullName>
    </submittedName>
</protein>
<keyword evidence="1" id="KW-0472">Membrane</keyword>
<organism evidence="4">
    <name type="scientific">marine metagenome</name>
    <dbReference type="NCBI Taxonomy" id="408172"/>
    <lineage>
        <taxon>unclassified sequences</taxon>
        <taxon>metagenomes</taxon>
        <taxon>ecological metagenomes</taxon>
    </lineage>
</organism>
<evidence type="ECO:0000259" key="2">
    <source>
        <dbReference type="Pfam" id="PF20580"/>
    </source>
</evidence>